<dbReference type="PANTHER" id="PTHR40033">
    <property type="entry name" value="NA(+)-MALATE SYMPORTER"/>
    <property type="match status" value="1"/>
</dbReference>
<evidence type="ECO:0000313" key="3">
    <source>
        <dbReference type="EMBL" id="CAB3664859.1"/>
    </source>
</evidence>
<evidence type="ECO:0000313" key="4">
    <source>
        <dbReference type="Proteomes" id="UP000494249"/>
    </source>
</evidence>
<feature type="transmembrane region" description="Helical" evidence="2">
    <location>
        <begin position="198"/>
        <end position="220"/>
    </location>
</feature>
<organism evidence="3 4">
    <name type="scientific">Paraburkholderia phenoliruptrix</name>
    <dbReference type="NCBI Taxonomy" id="252970"/>
    <lineage>
        <taxon>Bacteria</taxon>
        <taxon>Pseudomonadati</taxon>
        <taxon>Pseudomonadota</taxon>
        <taxon>Betaproteobacteria</taxon>
        <taxon>Burkholderiales</taxon>
        <taxon>Burkholderiaceae</taxon>
        <taxon>Paraburkholderia</taxon>
    </lineage>
</organism>
<feature type="region of interest" description="Disordered" evidence="1">
    <location>
        <begin position="1"/>
        <end position="26"/>
    </location>
</feature>
<protein>
    <submittedName>
        <fullName evidence="3">Citrate/malate transporter</fullName>
    </submittedName>
</protein>
<accession>A0A6J5ASP6</accession>
<keyword evidence="2" id="KW-0472">Membrane</keyword>
<dbReference type="Proteomes" id="UP000494249">
    <property type="component" value="Unassembled WGS sequence"/>
</dbReference>
<feature type="transmembrane region" description="Helical" evidence="2">
    <location>
        <begin position="345"/>
        <end position="367"/>
    </location>
</feature>
<feature type="transmembrane region" description="Helical" evidence="2">
    <location>
        <begin position="76"/>
        <end position="94"/>
    </location>
</feature>
<proteinExistence type="predicted"/>
<keyword evidence="2" id="KW-1133">Transmembrane helix</keyword>
<gene>
    <name evidence="3" type="primary">cimH</name>
    <name evidence="3" type="ORF">LMG22037_01653</name>
</gene>
<feature type="transmembrane region" description="Helical" evidence="2">
    <location>
        <begin position="50"/>
        <end position="70"/>
    </location>
</feature>
<dbReference type="Pfam" id="PF03390">
    <property type="entry name" value="2HCT"/>
    <property type="match status" value="1"/>
</dbReference>
<dbReference type="PIRSF" id="PIRSF005348">
    <property type="entry name" value="YxkH"/>
    <property type="match status" value="1"/>
</dbReference>
<dbReference type="RefSeq" id="WP_051223915.1">
    <property type="nucleotide sequence ID" value="NZ_CADFGL010000002.1"/>
</dbReference>
<feature type="transmembrane region" description="Helical" evidence="2">
    <location>
        <begin position="232"/>
        <end position="254"/>
    </location>
</feature>
<dbReference type="GO" id="GO:0008514">
    <property type="term" value="F:organic anion transmembrane transporter activity"/>
    <property type="evidence" value="ECO:0007669"/>
    <property type="project" value="InterPro"/>
</dbReference>
<keyword evidence="2" id="KW-0812">Transmembrane</keyword>
<dbReference type="EMBL" id="CADIKB010000005">
    <property type="protein sequence ID" value="CAB3664859.1"/>
    <property type="molecule type" value="Genomic_DNA"/>
</dbReference>
<feature type="compositionally biased region" description="Basic and acidic residues" evidence="1">
    <location>
        <begin position="1"/>
        <end position="11"/>
    </location>
</feature>
<dbReference type="AlphaFoldDB" id="A0A6J5ASP6"/>
<feature type="transmembrane region" description="Helical" evidence="2">
    <location>
        <begin position="373"/>
        <end position="400"/>
    </location>
</feature>
<sequence>MSTPAHIHDPARPTPTPAAANASSASGATHASTRFWPEGWWKLMEYRVGIIPLPVYFILLALIVGFAVTGKMPGEISMAIAVLAFFGFTCAELGKRLPLLRNIGAAAICATFVPSALTYYHVLPKPILHLTTEFTKSTNFLYLFIASIIVGSILSMDRRVLIRGFVKIFVPLALGSLAAAVIGIAVGSAFGLGARHTLLYIVVPIMAGGVGEGAIPLSIGYSEIMHLPQGELFAQVLPPVMLGSLTAIILSGALDMLGKRFPHLTGEGRLQVGETDEMAPAEEEIRGHIDVTHIAAAGITAITLYLLGLMCRNLFGLPAPVAMLFLAVLVKLARAVSPPLQEGAFVVYKFFSTAVTYPLLFAIGVAMTPWDKLTAAFTIANIVTIVATVATLMGTGFLVARKLKMYPIDTAIVNACHSGQGGTGDVAILTAANRMQLMPFAQIATRIGGAIVVTVTLIALAHGV</sequence>
<dbReference type="GO" id="GO:0016020">
    <property type="term" value="C:membrane"/>
    <property type="evidence" value="ECO:0007669"/>
    <property type="project" value="InterPro"/>
</dbReference>
<feature type="transmembrane region" description="Helical" evidence="2">
    <location>
        <begin position="140"/>
        <end position="156"/>
    </location>
</feature>
<evidence type="ECO:0000256" key="2">
    <source>
        <dbReference type="SAM" id="Phobius"/>
    </source>
</evidence>
<feature type="transmembrane region" description="Helical" evidence="2">
    <location>
        <begin position="443"/>
        <end position="462"/>
    </location>
</feature>
<dbReference type="PANTHER" id="PTHR40033:SF1">
    <property type="entry name" value="CITRATE-SODIUM SYMPORTER"/>
    <property type="match status" value="1"/>
</dbReference>
<feature type="transmembrane region" description="Helical" evidence="2">
    <location>
        <begin position="314"/>
        <end position="333"/>
    </location>
</feature>
<feature type="transmembrane region" description="Helical" evidence="2">
    <location>
        <begin position="168"/>
        <end position="192"/>
    </location>
</feature>
<dbReference type="InterPro" id="IPR004679">
    <property type="entry name" value="2-OHcarboxylate_transport"/>
</dbReference>
<evidence type="ECO:0000256" key="1">
    <source>
        <dbReference type="SAM" id="MobiDB-lite"/>
    </source>
</evidence>
<feature type="transmembrane region" description="Helical" evidence="2">
    <location>
        <begin position="99"/>
        <end position="120"/>
    </location>
</feature>
<feature type="compositionally biased region" description="Low complexity" evidence="1">
    <location>
        <begin position="17"/>
        <end position="26"/>
    </location>
</feature>
<reference evidence="3 4" key="1">
    <citation type="submission" date="2020-04" db="EMBL/GenBank/DDBJ databases">
        <authorList>
            <person name="De Canck E."/>
        </authorList>
    </citation>
    <scope>NUCLEOTIDE SEQUENCE [LARGE SCALE GENOMIC DNA]</scope>
    <source>
        <strain evidence="3 4">LMG 22037</strain>
    </source>
</reference>
<name>A0A6J5ASP6_9BURK</name>